<dbReference type="SUPFAM" id="SSF52343">
    <property type="entry name" value="Ferredoxin reductase-like, C-terminal NADP-linked domain"/>
    <property type="match status" value="1"/>
</dbReference>
<dbReference type="PANTHER" id="PTHR47354:SF1">
    <property type="entry name" value="CARNITINE MONOOXYGENASE REDUCTASE SUBUNIT"/>
    <property type="match status" value="1"/>
</dbReference>
<dbReference type="PROSITE" id="PS51085">
    <property type="entry name" value="2FE2S_FER_2"/>
    <property type="match status" value="1"/>
</dbReference>
<gene>
    <name evidence="9" type="ORF">SAMN04487963_3671</name>
</gene>
<dbReference type="InterPro" id="IPR012675">
    <property type="entry name" value="Beta-grasp_dom_sf"/>
</dbReference>
<dbReference type="CDD" id="cd06185">
    <property type="entry name" value="PDR_like"/>
    <property type="match status" value="1"/>
</dbReference>
<keyword evidence="2" id="KW-0001">2Fe-2S</keyword>
<keyword evidence="9" id="KW-0489">Methyltransferase</keyword>
<dbReference type="InterPro" id="IPR050415">
    <property type="entry name" value="MRET"/>
</dbReference>
<keyword evidence="4" id="KW-0560">Oxidoreductase</keyword>
<keyword evidence="6" id="KW-0411">Iron-sulfur</keyword>
<dbReference type="PANTHER" id="PTHR47354">
    <property type="entry name" value="NADH OXIDOREDUCTASE HCR"/>
    <property type="match status" value="1"/>
</dbReference>
<dbReference type="GO" id="GO:0032259">
    <property type="term" value="P:methylation"/>
    <property type="evidence" value="ECO:0007669"/>
    <property type="project" value="UniProtKB-KW"/>
</dbReference>
<dbReference type="Proteomes" id="UP000198519">
    <property type="component" value="Unassembled WGS sequence"/>
</dbReference>
<dbReference type="InterPro" id="IPR036010">
    <property type="entry name" value="2Fe-2S_ferredoxin-like_sf"/>
</dbReference>
<sequence length="321" mass="34736">MNGTMLVKVARRIVETDDIVRLELRSADGGLLPPFSPGSHIDIKAPGGVVRPYSLCNNARETHRYVVGILRATNSRGGSRALHDEVIEGAQLTISTPRNHFPLRPDRKSLLLAGGIGITPLLSMAEALAWSQTPFELHYFARSQSQAGFLDWIAQAPYEANAFVHFDDESALASPNLAAAFASLKAGDQTEVYLCGPHGFIESARAIAASLGVAEENIHYELFSPPETTDKTGGSFEVMLARSGNRFVVPKDKSITEVLASHGVHIPMSCEEGVCGTCITNVIRGEPDHRDCFFSEQEKAAGNQMMPCCSRSKSAELVLDL</sequence>
<dbReference type="InterPro" id="IPR039261">
    <property type="entry name" value="FNR_nucleotide-bd"/>
</dbReference>
<evidence type="ECO:0000259" key="7">
    <source>
        <dbReference type="PROSITE" id="PS51085"/>
    </source>
</evidence>
<dbReference type="GO" id="GO:0016491">
    <property type="term" value="F:oxidoreductase activity"/>
    <property type="evidence" value="ECO:0007669"/>
    <property type="project" value="UniProtKB-KW"/>
</dbReference>
<dbReference type="STRING" id="488535.SAMN04487963_3671"/>
<feature type="domain" description="2Fe-2S ferredoxin-type" evidence="7">
    <location>
        <begin position="236"/>
        <end position="321"/>
    </location>
</feature>
<evidence type="ECO:0000256" key="1">
    <source>
        <dbReference type="ARBA" id="ARBA00022630"/>
    </source>
</evidence>
<proteinExistence type="predicted"/>
<keyword evidence="10" id="KW-1185">Reference proteome</keyword>
<dbReference type="Pfam" id="PF00111">
    <property type="entry name" value="Fer2"/>
    <property type="match status" value="1"/>
</dbReference>
<evidence type="ECO:0000256" key="2">
    <source>
        <dbReference type="ARBA" id="ARBA00022714"/>
    </source>
</evidence>
<dbReference type="CDD" id="cd00207">
    <property type="entry name" value="fer2"/>
    <property type="match status" value="1"/>
</dbReference>
<organism evidence="9 10">
    <name type="scientific">Marinobacter zhejiangensis</name>
    <dbReference type="NCBI Taxonomy" id="488535"/>
    <lineage>
        <taxon>Bacteria</taxon>
        <taxon>Pseudomonadati</taxon>
        <taxon>Pseudomonadota</taxon>
        <taxon>Gammaproteobacteria</taxon>
        <taxon>Pseudomonadales</taxon>
        <taxon>Marinobacteraceae</taxon>
        <taxon>Marinobacter</taxon>
    </lineage>
</organism>
<dbReference type="InterPro" id="IPR006058">
    <property type="entry name" value="2Fe2S_fd_BS"/>
</dbReference>
<dbReference type="AlphaFoldDB" id="A0A1I4TMT2"/>
<evidence type="ECO:0000256" key="5">
    <source>
        <dbReference type="ARBA" id="ARBA00023004"/>
    </source>
</evidence>
<dbReference type="PROSITE" id="PS00197">
    <property type="entry name" value="2FE2S_FER_1"/>
    <property type="match status" value="1"/>
</dbReference>
<evidence type="ECO:0000256" key="6">
    <source>
        <dbReference type="ARBA" id="ARBA00023014"/>
    </source>
</evidence>
<dbReference type="GO" id="GO:0051537">
    <property type="term" value="F:2 iron, 2 sulfur cluster binding"/>
    <property type="evidence" value="ECO:0007669"/>
    <property type="project" value="UniProtKB-KW"/>
</dbReference>
<keyword evidence="3" id="KW-0479">Metal-binding</keyword>
<reference evidence="10" key="1">
    <citation type="submission" date="2016-10" db="EMBL/GenBank/DDBJ databases">
        <authorList>
            <person name="Varghese N."/>
            <person name="Submissions S."/>
        </authorList>
    </citation>
    <scope>NUCLEOTIDE SEQUENCE [LARGE SCALE GENOMIC DNA]</scope>
    <source>
        <strain evidence="10">CGMCC 1.7061</strain>
    </source>
</reference>
<evidence type="ECO:0000259" key="8">
    <source>
        <dbReference type="PROSITE" id="PS51384"/>
    </source>
</evidence>
<dbReference type="SUPFAM" id="SSF63380">
    <property type="entry name" value="Riboflavin synthase domain-like"/>
    <property type="match status" value="1"/>
</dbReference>
<protein>
    <submittedName>
        <fullName evidence="9">Vanillate O-demethylase ferredoxin subunit</fullName>
    </submittedName>
</protein>
<dbReference type="Gene3D" id="3.10.20.30">
    <property type="match status" value="1"/>
</dbReference>
<dbReference type="PRINTS" id="PR00409">
    <property type="entry name" value="PHDIOXRDTASE"/>
</dbReference>
<dbReference type="Gene3D" id="2.40.30.10">
    <property type="entry name" value="Translation factors"/>
    <property type="match status" value="1"/>
</dbReference>
<dbReference type="RefSeq" id="WP_092026666.1">
    <property type="nucleotide sequence ID" value="NZ_FOUE01000008.1"/>
</dbReference>
<dbReference type="SUPFAM" id="SSF54292">
    <property type="entry name" value="2Fe-2S ferredoxin-like"/>
    <property type="match status" value="1"/>
</dbReference>
<dbReference type="GO" id="GO:0008168">
    <property type="term" value="F:methyltransferase activity"/>
    <property type="evidence" value="ECO:0007669"/>
    <property type="project" value="UniProtKB-KW"/>
</dbReference>
<dbReference type="InterPro" id="IPR017927">
    <property type="entry name" value="FAD-bd_FR_type"/>
</dbReference>
<evidence type="ECO:0000313" key="9">
    <source>
        <dbReference type="EMBL" id="SFM77933.1"/>
    </source>
</evidence>
<dbReference type="EMBL" id="FOUE01000008">
    <property type="protein sequence ID" value="SFM77933.1"/>
    <property type="molecule type" value="Genomic_DNA"/>
</dbReference>
<dbReference type="PROSITE" id="PS51384">
    <property type="entry name" value="FAD_FR"/>
    <property type="match status" value="1"/>
</dbReference>
<keyword evidence="1" id="KW-0285">Flavoprotein</keyword>
<accession>A0A1I4TMT2</accession>
<evidence type="ECO:0000256" key="4">
    <source>
        <dbReference type="ARBA" id="ARBA00023002"/>
    </source>
</evidence>
<keyword evidence="9" id="KW-0808">Transferase</keyword>
<dbReference type="Gene3D" id="3.40.50.80">
    <property type="entry name" value="Nucleotide-binding domain of ferredoxin-NADP reductase (FNR) module"/>
    <property type="match status" value="1"/>
</dbReference>
<evidence type="ECO:0000256" key="3">
    <source>
        <dbReference type="ARBA" id="ARBA00022723"/>
    </source>
</evidence>
<dbReference type="InterPro" id="IPR001041">
    <property type="entry name" value="2Fe-2S_ferredoxin-type"/>
</dbReference>
<dbReference type="OrthoDB" id="9801223at2"/>
<keyword evidence="5" id="KW-0408">Iron</keyword>
<dbReference type="GO" id="GO:0046872">
    <property type="term" value="F:metal ion binding"/>
    <property type="evidence" value="ECO:0007669"/>
    <property type="project" value="UniProtKB-KW"/>
</dbReference>
<feature type="domain" description="FAD-binding FR-type" evidence="8">
    <location>
        <begin position="2"/>
        <end position="104"/>
    </location>
</feature>
<evidence type="ECO:0000313" key="10">
    <source>
        <dbReference type="Proteomes" id="UP000198519"/>
    </source>
</evidence>
<name>A0A1I4TMT2_9GAMM</name>
<dbReference type="InterPro" id="IPR017938">
    <property type="entry name" value="Riboflavin_synthase-like_b-brl"/>
</dbReference>